<dbReference type="EMBL" id="JAINUF010000005">
    <property type="protein sequence ID" value="KAJ8359699.1"/>
    <property type="molecule type" value="Genomic_DNA"/>
</dbReference>
<sequence>MAHLGDGEGRTAGGVGGVLTRPSRERGPHNLSGTINIHGSVRPGGVEHVRALPFASGFRDPEPRRNSTAHWGCITSYLRFLQPADKSRDPAPERRAETD</sequence>
<keyword evidence="3" id="KW-1185">Reference proteome</keyword>
<evidence type="ECO:0000256" key="1">
    <source>
        <dbReference type="SAM" id="MobiDB-lite"/>
    </source>
</evidence>
<organism evidence="2 3">
    <name type="scientific">Synaphobranchus kaupii</name>
    <name type="common">Kaup's arrowtooth eel</name>
    <dbReference type="NCBI Taxonomy" id="118154"/>
    <lineage>
        <taxon>Eukaryota</taxon>
        <taxon>Metazoa</taxon>
        <taxon>Chordata</taxon>
        <taxon>Craniata</taxon>
        <taxon>Vertebrata</taxon>
        <taxon>Euteleostomi</taxon>
        <taxon>Actinopterygii</taxon>
        <taxon>Neopterygii</taxon>
        <taxon>Teleostei</taxon>
        <taxon>Anguilliformes</taxon>
        <taxon>Synaphobranchidae</taxon>
        <taxon>Synaphobranchus</taxon>
    </lineage>
</organism>
<reference evidence="2" key="1">
    <citation type="journal article" date="2023" name="Science">
        <title>Genome structures resolve the early diversification of teleost fishes.</title>
        <authorList>
            <person name="Parey E."/>
            <person name="Louis A."/>
            <person name="Montfort J."/>
            <person name="Bouchez O."/>
            <person name="Roques C."/>
            <person name="Iampietro C."/>
            <person name="Lluch J."/>
            <person name="Castinel A."/>
            <person name="Donnadieu C."/>
            <person name="Desvignes T."/>
            <person name="Floi Bucao C."/>
            <person name="Jouanno E."/>
            <person name="Wen M."/>
            <person name="Mejri S."/>
            <person name="Dirks R."/>
            <person name="Jansen H."/>
            <person name="Henkel C."/>
            <person name="Chen W.J."/>
            <person name="Zahm M."/>
            <person name="Cabau C."/>
            <person name="Klopp C."/>
            <person name="Thompson A.W."/>
            <person name="Robinson-Rechavi M."/>
            <person name="Braasch I."/>
            <person name="Lecointre G."/>
            <person name="Bobe J."/>
            <person name="Postlethwait J.H."/>
            <person name="Berthelot C."/>
            <person name="Roest Crollius H."/>
            <person name="Guiguen Y."/>
        </authorList>
    </citation>
    <scope>NUCLEOTIDE SEQUENCE</scope>
    <source>
        <strain evidence="2">WJC10195</strain>
    </source>
</reference>
<evidence type="ECO:0000313" key="2">
    <source>
        <dbReference type="EMBL" id="KAJ8359699.1"/>
    </source>
</evidence>
<evidence type="ECO:0000313" key="3">
    <source>
        <dbReference type="Proteomes" id="UP001152622"/>
    </source>
</evidence>
<dbReference type="Proteomes" id="UP001152622">
    <property type="component" value="Chromosome 5"/>
</dbReference>
<accession>A0A9Q1IXS6</accession>
<name>A0A9Q1IXS6_SYNKA</name>
<dbReference type="AlphaFoldDB" id="A0A9Q1IXS6"/>
<gene>
    <name evidence="2" type="ORF">SKAU_G00162240</name>
</gene>
<feature type="region of interest" description="Disordered" evidence="1">
    <location>
        <begin position="1"/>
        <end position="39"/>
    </location>
</feature>
<comment type="caution">
    <text evidence="2">The sequence shown here is derived from an EMBL/GenBank/DDBJ whole genome shotgun (WGS) entry which is preliminary data.</text>
</comment>
<proteinExistence type="predicted"/>
<protein>
    <submittedName>
        <fullName evidence="2">Uncharacterized protein</fullName>
    </submittedName>
</protein>